<dbReference type="GO" id="GO:0030655">
    <property type="term" value="P:beta-lactam antibiotic catabolic process"/>
    <property type="evidence" value="ECO:0007669"/>
    <property type="project" value="InterPro"/>
</dbReference>
<keyword evidence="9" id="KW-1185">Reference proteome</keyword>
<dbReference type="RefSeq" id="WP_094813888.1">
    <property type="nucleotide sequence ID" value="NZ_NEVU01000003.1"/>
</dbReference>
<comment type="caution">
    <text evidence="8">The sequence shown here is derived from an EMBL/GenBank/DDBJ whole genome shotgun (WGS) entry which is preliminary data.</text>
</comment>
<evidence type="ECO:0000256" key="5">
    <source>
        <dbReference type="ARBA" id="ARBA00023251"/>
    </source>
</evidence>
<dbReference type="SUPFAM" id="SSF56601">
    <property type="entry name" value="beta-lactamase/transpeptidase-like"/>
    <property type="match status" value="1"/>
</dbReference>
<dbReference type="AlphaFoldDB" id="A0A261V9F8"/>
<dbReference type="EMBL" id="NEVU01000003">
    <property type="protein sequence ID" value="OZI70806.1"/>
    <property type="molecule type" value="Genomic_DNA"/>
</dbReference>
<dbReference type="GO" id="GO:0046677">
    <property type="term" value="P:response to antibiotic"/>
    <property type="evidence" value="ECO:0007669"/>
    <property type="project" value="UniProtKB-UniRule"/>
</dbReference>
<proteinExistence type="inferred from homology"/>
<name>A0A261V9F8_9BORD</name>
<evidence type="ECO:0000256" key="1">
    <source>
        <dbReference type="ARBA" id="ARBA00001526"/>
    </source>
</evidence>
<dbReference type="PANTHER" id="PTHR35333:SF3">
    <property type="entry name" value="BETA-LACTAMASE-TYPE TRANSPEPTIDASE FOLD CONTAINING PROTEIN"/>
    <property type="match status" value="1"/>
</dbReference>
<sequence length="304" mass="32272">MDRRAFGVGLLAWVGASALGMPALAGVRDNLPAASDDAQRQLARLEAREGGRLGVHLLDLQSGYTAGYRADERFALCSTFKVLAVAAVLARVARGEDDLSRPMRLSAADLVAYSPVTQQRLNEGMTLGHLCEAALLVGDNTAANLLLSTIGGPPGVTAYARTLGDTVTRLDRLETALNQAQPGDERDTTTPAAMAGNLRQLVLGEALPEPQRERLRDWLLHCRTGQERLRAGLPAGWAFGHRTGAGEHGTCNDIGVAWPPSTGPVVISAYLTESPLPPPERERVLADAARILVHALTSARLQAG</sequence>
<accession>A0A261V9F8</accession>
<dbReference type="InterPro" id="IPR045155">
    <property type="entry name" value="Beta-lactam_cat"/>
</dbReference>
<comment type="catalytic activity">
    <reaction evidence="1 6">
        <text>a beta-lactam + H2O = a substituted beta-amino acid</text>
        <dbReference type="Rhea" id="RHEA:20401"/>
        <dbReference type="ChEBI" id="CHEBI:15377"/>
        <dbReference type="ChEBI" id="CHEBI:35627"/>
        <dbReference type="ChEBI" id="CHEBI:140347"/>
        <dbReference type="EC" id="3.5.2.6"/>
    </reaction>
</comment>
<dbReference type="PANTHER" id="PTHR35333">
    <property type="entry name" value="BETA-LACTAMASE"/>
    <property type="match status" value="1"/>
</dbReference>
<dbReference type="InterPro" id="IPR000871">
    <property type="entry name" value="Beta-lactam_class-A"/>
</dbReference>
<evidence type="ECO:0000256" key="3">
    <source>
        <dbReference type="ARBA" id="ARBA00012865"/>
    </source>
</evidence>
<dbReference type="PRINTS" id="PR00118">
    <property type="entry name" value="BLACTAMASEA"/>
</dbReference>
<evidence type="ECO:0000256" key="2">
    <source>
        <dbReference type="ARBA" id="ARBA00009009"/>
    </source>
</evidence>
<dbReference type="EC" id="3.5.2.6" evidence="3 6"/>
<dbReference type="GO" id="GO:0008800">
    <property type="term" value="F:beta-lactamase activity"/>
    <property type="evidence" value="ECO:0007669"/>
    <property type="project" value="UniProtKB-UniRule"/>
</dbReference>
<dbReference type="InterPro" id="IPR012338">
    <property type="entry name" value="Beta-lactam/transpept-like"/>
</dbReference>
<keyword evidence="4 6" id="KW-0378">Hydrolase</keyword>
<comment type="similarity">
    <text evidence="2 6">Belongs to the class-A beta-lactamase family.</text>
</comment>
<reference evidence="9" key="1">
    <citation type="submission" date="2017-05" db="EMBL/GenBank/DDBJ databases">
        <title>Complete and WGS of Bordetella genogroups.</title>
        <authorList>
            <person name="Spilker T."/>
            <person name="Lipuma J."/>
        </authorList>
    </citation>
    <scope>NUCLEOTIDE SEQUENCE [LARGE SCALE GENOMIC DNA]</scope>
    <source>
        <strain evidence="9">AU6712</strain>
    </source>
</reference>
<dbReference type="Gene3D" id="3.40.710.10">
    <property type="entry name" value="DD-peptidase/beta-lactamase superfamily"/>
    <property type="match status" value="1"/>
</dbReference>
<gene>
    <name evidence="8" type="ORF">CAL22_12940</name>
</gene>
<evidence type="ECO:0000256" key="4">
    <source>
        <dbReference type="ARBA" id="ARBA00022801"/>
    </source>
</evidence>
<dbReference type="NCBIfam" id="NF040780">
    <property type="entry name" value="blaHBL"/>
    <property type="match status" value="1"/>
</dbReference>
<dbReference type="Proteomes" id="UP000216429">
    <property type="component" value="Unassembled WGS sequence"/>
</dbReference>
<dbReference type="NCBIfam" id="NF033103">
    <property type="entry name" value="bla_class_A"/>
    <property type="match status" value="1"/>
</dbReference>
<feature type="domain" description="Beta-lactamase class A catalytic" evidence="7">
    <location>
        <begin position="54"/>
        <end position="270"/>
    </location>
</feature>
<keyword evidence="5 6" id="KW-0046">Antibiotic resistance</keyword>
<evidence type="ECO:0000313" key="8">
    <source>
        <dbReference type="EMBL" id="OZI70806.1"/>
    </source>
</evidence>
<dbReference type="OrthoDB" id="9784149at2"/>
<organism evidence="8 9">
    <name type="scientific">Bordetella genomosp. 12</name>
    <dbReference type="NCBI Taxonomy" id="463035"/>
    <lineage>
        <taxon>Bacteria</taxon>
        <taxon>Pseudomonadati</taxon>
        <taxon>Pseudomonadota</taxon>
        <taxon>Betaproteobacteria</taxon>
        <taxon>Burkholderiales</taxon>
        <taxon>Alcaligenaceae</taxon>
        <taxon>Bordetella</taxon>
    </lineage>
</organism>
<protein>
    <recommendedName>
        <fullName evidence="3 6">Beta-lactamase</fullName>
        <ecNumber evidence="3 6">3.5.2.6</ecNumber>
    </recommendedName>
</protein>
<dbReference type="Pfam" id="PF13354">
    <property type="entry name" value="Beta-lactamase2"/>
    <property type="match status" value="1"/>
</dbReference>
<dbReference type="PROSITE" id="PS00146">
    <property type="entry name" value="BETA_LACTAMASE_A"/>
    <property type="match status" value="1"/>
</dbReference>
<dbReference type="InterPro" id="IPR023650">
    <property type="entry name" value="Beta-lactam_class-A_AS"/>
</dbReference>
<evidence type="ECO:0000313" key="9">
    <source>
        <dbReference type="Proteomes" id="UP000216429"/>
    </source>
</evidence>
<evidence type="ECO:0000259" key="7">
    <source>
        <dbReference type="Pfam" id="PF13354"/>
    </source>
</evidence>
<evidence type="ECO:0000256" key="6">
    <source>
        <dbReference type="RuleBase" id="RU361140"/>
    </source>
</evidence>